<keyword evidence="2" id="KW-1185">Reference proteome</keyword>
<sequence length="220" mass="25591">MIFDKIIDSNIEWVGLNERNRENQVKEKTMKVRVVSSMLAIFPNDTQENDCATSYEDLKSLHAESDDEDPKRSTVFTPTRHLDNPKFKFTLNMIFGNSKEFKTKVQGQRQFVRCHVANGSYLHQSLKAMNLSKIKTIGLDHCCGKKRDNKTIDYGVLAKKYVEEVRINSSWGVKEFQTQVMRTHNCTITRTQAYMKKTKTLDLIIGTKEEKFDMLWDYCA</sequence>
<dbReference type="OrthoDB" id="1304678at2759"/>
<comment type="caution">
    <text evidence="1">The sequence shown here is derived from an EMBL/GenBank/DDBJ whole genome shotgun (WGS) entry which is preliminary data.</text>
</comment>
<evidence type="ECO:0000313" key="2">
    <source>
        <dbReference type="Proteomes" id="UP000824120"/>
    </source>
</evidence>
<name>A0A9J5X0T3_SOLCO</name>
<gene>
    <name evidence="1" type="ORF">H5410_051914</name>
</gene>
<dbReference type="EMBL" id="JACXVP010000010">
    <property type="protein sequence ID" value="KAG5581287.1"/>
    <property type="molecule type" value="Genomic_DNA"/>
</dbReference>
<proteinExistence type="predicted"/>
<accession>A0A9J5X0T3</accession>
<reference evidence="1 2" key="1">
    <citation type="submission" date="2020-09" db="EMBL/GenBank/DDBJ databases">
        <title>De no assembly of potato wild relative species, Solanum commersonii.</title>
        <authorList>
            <person name="Cho K."/>
        </authorList>
    </citation>
    <scope>NUCLEOTIDE SEQUENCE [LARGE SCALE GENOMIC DNA]</scope>
    <source>
        <strain evidence="1">LZ3.2</strain>
        <tissue evidence="1">Leaf</tissue>
    </source>
</reference>
<dbReference type="Proteomes" id="UP000824120">
    <property type="component" value="Chromosome 10"/>
</dbReference>
<protein>
    <submittedName>
        <fullName evidence="1">Uncharacterized protein</fullName>
    </submittedName>
</protein>
<organism evidence="1 2">
    <name type="scientific">Solanum commersonii</name>
    <name type="common">Commerson's wild potato</name>
    <name type="synonym">Commerson's nightshade</name>
    <dbReference type="NCBI Taxonomy" id="4109"/>
    <lineage>
        <taxon>Eukaryota</taxon>
        <taxon>Viridiplantae</taxon>
        <taxon>Streptophyta</taxon>
        <taxon>Embryophyta</taxon>
        <taxon>Tracheophyta</taxon>
        <taxon>Spermatophyta</taxon>
        <taxon>Magnoliopsida</taxon>
        <taxon>eudicotyledons</taxon>
        <taxon>Gunneridae</taxon>
        <taxon>Pentapetalae</taxon>
        <taxon>asterids</taxon>
        <taxon>lamiids</taxon>
        <taxon>Solanales</taxon>
        <taxon>Solanaceae</taxon>
        <taxon>Solanoideae</taxon>
        <taxon>Solaneae</taxon>
        <taxon>Solanum</taxon>
    </lineage>
</organism>
<dbReference type="AlphaFoldDB" id="A0A9J5X0T3"/>
<evidence type="ECO:0000313" key="1">
    <source>
        <dbReference type="EMBL" id="KAG5581287.1"/>
    </source>
</evidence>